<dbReference type="EMBL" id="SWLB01000011">
    <property type="protein sequence ID" value="KAF3332234.1"/>
    <property type="molecule type" value="Genomic_DNA"/>
</dbReference>
<dbReference type="InterPro" id="IPR036537">
    <property type="entry name" value="Adaptor_Cbl_N_dom_sf"/>
</dbReference>
<dbReference type="AlphaFoldDB" id="A0A833VRV2"/>
<evidence type="ECO:0000259" key="2">
    <source>
        <dbReference type="Pfam" id="PF19584"/>
    </source>
</evidence>
<dbReference type="Pfam" id="PF04749">
    <property type="entry name" value="PLAC8"/>
    <property type="match status" value="1"/>
</dbReference>
<reference evidence="3" key="1">
    <citation type="submission" date="2020-01" db="EMBL/GenBank/DDBJ databases">
        <title>Genome sequence of Kobresia littledalei, the first chromosome-level genome in the family Cyperaceae.</title>
        <authorList>
            <person name="Qu G."/>
        </authorList>
    </citation>
    <scope>NUCLEOTIDE SEQUENCE</scope>
    <source>
        <strain evidence="3">C.B.Clarke</strain>
        <tissue evidence="3">Leaf</tissue>
    </source>
</reference>
<keyword evidence="1" id="KW-0175">Coiled coil</keyword>
<gene>
    <name evidence="3" type="ORF">FCM35_KLT01811</name>
</gene>
<organism evidence="3 4">
    <name type="scientific">Carex littledalei</name>
    <dbReference type="NCBI Taxonomy" id="544730"/>
    <lineage>
        <taxon>Eukaryota</taxon>
        <taxon>Viridiplantae</taxon>
        <taxon>Streptophyta</taxon>
        <taxon>Embryophyta</taxon>
        <taxon>Tracheophyta</taxon>
        <taxon>Spermatophyta</taxon>
        <taxon>Magnoliopsida</taxon>
        <taxon>Liliopsida</taxon>
        <taxon>Poales</taxon>
        <taxon>Cyperaceae</taxon>
        <taxon>Cyperoideae</taxon>
        <taxon>Cariceae</taxon>
        <taxon>Carex</taxon>
        <taxon>Carex subgen. Euthyceras</taxon>
    </lineage>
</organism>
<dbReference type="PANTHER" id="PTHR46604:SF2">
    <property type="entry name" value="MCAFUNC DOMAIN-CONTAINING PROTEIN"/>
    <property type="match status" value="1"/>
</dbReference>
<dbReference type="Gene3D" id="1.20.930.20">
    <property type="entry name" value="Adaptor protein Cbl, N-terminal domain"/>
    <property type="match status" value="1"/>
</dbReference>
<proteinExistence type="predicted"/>
<dbReference type="PANTHER" id="PTHR46604">
    <property type="entry name" value="PROTEIN MID1-COMPLEMENTING ACTIVITY 1"/>
    <property type="match status" value="1"/>
</dbReference>
<protein>
    <submittedName>
        <fullName evidence="3">Protein MID1-COMPLEMENTING ACTIVITY 1</fullName>
    </submittedName>
</protein>
<dbReference type="Pfam" id="PF19584">
    <property type="entry name" value="MCAfunc"/>
    <property type="match status" value="1"/>
</dbReference>
<dbReference type="InterPro" id="IPR006461">
    <property type="entry name" value="PLAC_motif_containing"/>
</dbReference>
<evidence type="ECO:0000256" key="1">
    <source>
        <dbReference type="SAM" id="Coils"/>
    </source>
</evidence>
<dbReference type="InterPro" id="IPR045766">
    <property type="entry name" value="MCAfunc"/>
</dbReference>
<dbReference type="Proteomes" id="UP000623129">
    <property type="component" value="Unassembled WGS sequence"/>
</dbReference>
<dbReference type="CDD" id="cd21037">
    <property type="entry name" value="MLKL_NTD"/>
    <property type="match status" value="1"/>
</dbReference>
<feature type="coiled-coil region" evidence="1">
    <location>
        <begin position="185"/>
        <end position="212"/>
    </location>
</feature>
<dbReference type="OrthoDB" id="1045822at2759"/>
<dbReference type="GO" id="GO:0007166">
    <property type="term" value="P:cell surface receptor signaling pathway"/>
    <property type="evidence" value="ECO:0007669"/>
    <property type="project" value="InterPro"/>
</dbReference>
<feature type="domain" description="MCAfunc" evidence="2">
    <location>
        <begin position="20"/>
        <end position="161"/>
    </location>
</feature>
<accession>A0A833VRV2</accession>
<dbReference type="NCBIfam" id="TIGR01571">
    <property type="entry name" value="A_thal_Cys_rich"/>
    <property type="match status" value="1"/>
</dbReference>
<evidence type="ECO:0000313" key="3">
    <source>
        <dbReference type="EMBL" id="KAF3332234.1"/>
    </source>
</evidence>
<name>A0A833VRV2_9POAL</name>
<keyword evidence="4" id="KW-1185">Reference proteome</keyword>
<comment type="caution">
    <text evidence="3">The sequence shown here is derived from an EMBL/GenBank/DDBJ whole genome shotgun (WGS) entry which is preliminary data.</text>
</comment>
<sequence>MPIGDLANISQLTGLNAVQLISLVVQSANAARTHKRNCRRFAKHLTLISNLLQQLNVPELRDRPETREPLERLEEAIKRGYALVEACGNRSFLYILAMGWSVAYEFKRVQEEIDRCLKIVPLISLVHSKHAAEKLERIEKDQCEYTLEEDDNKVQEIILDRDPSKNHSSVLEKSLSRSYPDLAFTEALEKEKEKLKLELHRSQVNLDTTQCEVIHHLLQVTHGVVGCGNEKDYQKQDHDVSYSSKGLTRYDEWNTDLLGCCKEPSLCLRTFFYPCGTFSKVATVAKNRYISSGEACNELMAYSCCLSCCCYTCCVRRKLRQKFHIRGGLCDDFLSHLMCCCCALVQECREVELRSSSLGPEDTKVSPPDCQYMES</sequence>
<evidence type="ECO:0000313" key="4">
    <source>
        <dbReference type="Proteomes" id="UP000623129"/>
    </source>
</evidence>
<dbReference type="InterPro" id="IPR059179">
    <property type="entry name" value="MLKL-like_MCAfunc"/>
</dbReference>